<dbReference type="InterPro" id="IPR050953">
    <property type="entry name" value="N4_N6_ade-DNA_methylase"/>
</dbReference>
<keyword evidence="7" id="KW-1185">Reference proteome</keyword>
<gene>
    <name evidence="6" type="ORF">DP116_04260</name>
</gene>
<dbReference type="EC" id="2.1.1.72" evidence="1"/>
<dbReference type="Pfam" id="PF12950">
    <property type="entry name" value="TaqI_C"/>
    <property type="match status" value="1"/>
</dbReference>
<evidence type="ECO:0000256" key="3">
    <source>
        <dbReference type="ARBA" id="ARBA00022679"/>
    </source>
</evidence>
<keyword evidence="3" id="KW-0808">Transferase</keyword>
<evidence type="ECO:0000259" key="5">
    <source>
        <dbReference type="Pfam" id="PF12950"/>
    </source>
</evidence>
<evidence type="ECO:0000313" key="6">
    <source>
        <dbReference type="EMBL" id="NMG18702.1"/>
    </source>
</evidence>
<keyword evidence="2" id="KW-0489">Methyltransferase</keyword>
<dbReference type="PANTHER" id="PTHR33841">
    <property type="entry name" value="DNA METHYLTRANSFERASE YEEA-RELATED"/>
    <property type="match status" value="1"/>
</dbReference>
<protein>
    <recommendedName>
        <fullName evidence="1">site-specific DNA-methyltransferase (adenine-specific)</fullName>
        <ecNumber evidence="1">2.1.1.72</ecNumber>
    </recommendedName>
</protein>
<reference evidence="6 7" key="1">
    <citation type="submission" date="2018-06" db="EMBL/GenBank/DDBJ databases">
        <title>Comparative genomics of Brasilonema spp. strains.</title>
        <authorList>
            <person name="Alvarenga D.O."/>
            <person name="Fiore M.F."/>
            <person name="Varani A.M."/>
        </authorList>
    </citation>
    <scope>NUCLEOTIDE SEQUENCE [LARGE SCALE GENOMIC DNA]</scope>
    <source>
        <strain evidence="6 7">SPC951</strain>
    </source>
</reference>
<proteinExistence type="predicted"/>
<dbReference type="EMBL" id="QMEB01000019">
    <property type="protein sequence ID" value="NMG18702.1"/>
    <property type="molecule type" value="Genomic_DNA"/>
</dbReference>
<evidence type="ECO:0000256" key="4">
    <source>
        <dbReference type="ARBA" id="ARBA00047942"/>
    </source>
</evidence>
<evidence type="ECO:0000256" key="1">
    <source>
        <dbReference type="ARBA" id="ARBA00011900"/>
    </source>
</evidence>
<dbReference type="InterPro" id="IPR025931">
    <property type="entry name" value="TaqI_C"/>
</dbReference>
<dbReference type="Proteomes" id="UP000718564">
    <property type="component" value="Unassembled WGS sequence"/>
</dbReference>
<comment type="catalytic activity">
    <reaction evidence="4">
        <text>a 2'-deoxyadenosine in DNA + S-adenosyl-L-methionine = an N(6)-methyl-2'-deoxyadenosine in DNA + S-adenosyl-L-homocysteine + H(+)</text>
        <dbReference type="Rhea" id="RHEA:15197"/>
        <dbReference type="Rhea" id="RHEA-COMP:12418"/>
        <dbReference type="Rhea" id="RHEA-COMP:12419"/>
        <dbReference type="ChEBI" id="CHEBI:15378"/>
        <dbReference type="ChEBI" id="CHEBI:57856"/>
        <dbReference type="ChEBI" id="CHEBI:59789"/>
        <dbReference type="ChEBI" id="CHEBI:90615"/>
        <dbReference type="ChEBI" id="CHEBI:90616"/>
        <dbReference type="EC" id="2.1.1.72"/>
    </reaction>
</comment>
<organism evidence="6 7">
    <name type="scientific">Brasilonema bromeliae SPC951</name>
    <dbReference type="NCBI Taxonomy" id="385972"/>
    <lineage>
        <taxon>Bacteria</taxon>
        <taxon>Bacillati</taxon>
        <taxon>Cyanobacteriota</taxon>
        <taxon>Cyanophyceae</taxon>
        <taxon>Nostocales</taxon>
        <taxon>Scytonemataceae</taxon>
        <taxon>Brasilonema</taxon>
        <taxon>Bromeliae group (in: Brasilonema)</taxon>
    </lineage>
</organism>
<name>A0ABX1P316_9CYAN</name>
<sequence length="185" mass="21010">MFTRRGIDINAYPAIKALLAQWQIQLEPKPRNWSASKEWLGRKSGSYKWYEIQDEVAYYTAFDKPKIVYPVIAKESRFAFDTTGAFTNDKGFIIPVPDLYLLGVLNSSSIWEYLKNFCSVLGDADKGGRLELRAIYISKIPIPNASTTEREAISKLVQKCLDAKGVDCQAWEKEIDERVAALYGL</sequence>
<evidence type="ECO:0000313" key="7">
    <source>
        <dbReference type="Proteomes" id="UP000718564"/>
    </source>
</evidence>
<feature type="domain" description="TaqI-like C-terminal specificity" evidence="5">
    <location>
        <begin position="47"/>
        <end position="142"/>
    </location>
</feature>
<dbReference type="PANTHER" id="PTHR33841:SF1">
    <property type="entry name" value="DNA METHYLTRANSFERASE A"/>
    <property type="match status" value="1"/>
</dbReference>
<dbReference type="RefSeq" id="WP_169154017.1">
    <property type="nucleotide sequence ID" value="NZ_CAWPJE010000353.1"/>
</dbReference>
<comment type="caution">
    <text evidence="6">The sequence shown here is derived from an EMBL/GenBank/DDBJ whole genome shotgun (WGS) entry which is preliminary data.</text>
</comment>
<accession>A0ABX1P316</accession>
<evidence type="ECO:0000256" key="2">
    <source>
        <dbReference type="ARBA" id="ARBA00022603"/>
    </source>
</evidence>